<name>A0A422QRE9_9BURK</name>
<dbReference type="GO" id="GO:0006048">
    <property type="term" value="P:UDP-N-acetylglucosamine biosynthetic process"/>
    <property type="evidence" value="ECO:0007669"/>
    <property type="project" value="UniProtKB-UniPathway"/>
</dbReference>
<evidence type="ECO:0000256" key="18">
    <source>
        <dbReference type="HAMAP-Rule" id="MF_01631"/>
    </source>
</evidence>
<feature type="active site" description="Proton acceptor" evidence="18">
    <location>
        <position position="364"/>
    </location>
</feature>
<dbReference type="Proteomes" id="UP000283254">
    <property type="component" value="Unassembled WGS sequence"/>
</dbReference>
<dbReference type="EC" id="2.7.7.23" evidence="18"/>
<dbReference type="SUPFAM" id="SSF51161">
    <property type="entry name" value="Trimeric LpxA-like enzymes"/>
    <property type="match status" value="1"/>
</dbReference>
<feature type="binding site" evidence="18">
    <location>
        <position position="141"/>
    </location>
    <ligand>
        <name>UDP-N-acetyl-alpha-D-glucosamine</name>
        <dbReference type="ChEBI" id="CHEBI:57705"/>
    </ligand>
</feature>
<feature type="binding site" evidence="18">
    <location>
        <position position="441"/>
    </location>
    <ligand>
        <name>acetyl-CoA</name>
        <dbReference type="ChEBI" id="CHEBI:57288"/>
    </ligand>
</feature>
<keyword evidence="8 18" id="KW-0677">Repeat</keyword>
<feature type="binding site" evidence="18">
    <location>
        <position position="155"/>
    </location>
    <ligand>
        <name>UDP-N-acetyl-alpha-D-glucosamine</name>
        <dbReference type="ChEBI" id="CHEBI:57705"/>
    </ligand>
</feature>
<evidence type="ECO:0000256" key="3">
    <source>
        <dbReference type="ARBA" id="ARBA00007947"/>
    </source>
</evidence>
<evidence type="ECO:0000313" key="21">
    <source>
        <dbReference type="EMBL" id="RNF32590.1"/>
    </source>
</evidence>
<dbReference type="CDD" id="cd02540">
    <property type="entry name" value="GT2_GlmU_N_bac"/>
    <property type="match status" value="1"/>
</dbReference>
<accession>A0A422QRE9</accession>
<dbReference type="Gene3D" id="3.90.550.10">
    <property type="entry name" value="Spore Coat Polysaccharide Biosynthesis Protein SpsA, Chain A"/>
    <property type="match status" value="1"/>
</dbReference>
<evidence type="ECO:0000256" key="14">
    <source>
        <dbReference type="ARBA" id="ARBA00023316"/>
    </source>
</evidence>
<comment type="subcellular location">
    <subcellularLocation>
        <location evidence="1 18">Cytoplasm</location>
    </subcellularLocation>
</comment>
<keyword evidence="11 18" id="KW-0573">Peptidoglycan synthesis</keyword>
<dbReference type="Pfam" id="PF25087">
    <property type="entry name" value="GMPPB_C"/>
    <property type="match status" value="1"/>
</dbReference>
<feature type="binding site" evidence="18">
    <location>
        <begin position="6"/>
        <end position="9"/>
    </location>
    <ligand>
        <name>UDP-N-acetyl-alpha-D-glucosamine</name>
        <dbReference type="ChEBI" id="CHEBI:57705"/>
    </ligand>
</feature>
<dbReference type="InterPro" id="IPR005882">
    <property type="entry name" value="Bifunctional_GlmU"/>
</dbReference>
<dbReference type="GO" id="GO:0009245">
    <property type="term" value="P:lipid A biosynthetic process"/>
    <property type="evidence" value="ECO:0007669"/>
    <property type="project" value="UniProtKB-UniRule"/>
</dbReference>
<comment type="pathway">
    <text evidence="18">Nucleotide-sugar biosynthesis; UDP-N-acetyl-alpha-D-glucosamine biosynthesis; N-acetyl-alpha-D-glucosamine 1-phosphate from alpha-D-glucosamine 6-phosphate (route II): step 2/2.</text>
</comment>
<feature type="binding site" evidence="18">
    <location>
        <position position="228"/>
    </location>
    <ligand>
        <name>UDP-N-acetyl-alpha-D-glucosamine</name>
        <dbReference type="ChEBI" id="CHEBI:57705"/>
    </ligand>
</feature>
<comment type="caution">
    <text evidence="21">The sequence shown here is derived from an EMBL/GenBank/DDBJ whole genome shotgun (WGS) entry which is preliminary data.</text>
</comment>
<comment type="cofactor">
    <cofactor evidence="18">
        <name>Mg(2+)</name>
        <dbReference type="ChEBI" id="CHEBI:18420"/>
    </cofactor>
    <text evidence="18">Binds 1 Mg(2+) ion per subunit.</text>
</comment>
<keyword evidence="14 18" id="KW-0961">Cell wall biogenesis/degradation</keyword>
<evidence type="ECO:0000256" key="8">
    <source>
        <dbReference type="ARBA" id="ARBA00022737"/>
    </source>
</evidence>
<dbReference type="InterPro" id="IPR025877">
    <property type="entry name" value="MobA-like_NTP_Trfase"/>
</dbReference>
<dbReference type="InterPro" id="IPR011004">
    <property type="entry name" value="Trimer_LpxA-like_sf"/>
</dbReference>
<gene>
    <name evidence="18 21" type="primary">glmU</name>
    <name evidence="21" type="ORF">NM04_00965</name>
</gene>
<dbReference type="InterPro" id="IPR038009">
    <property type="entry name" value="GlmU_C_LbH"/>
</dbReference>
<dbReference type="Pfam" id="PF12804">
    <property type="entry name" value="NTP_transf_3"/>
    <property type="match status" value="1"/>
</dbReference>
<feature type="region of interest" description="Pyrophosphorylase" evidence="18">
    <location>
        <begin position="1"/>
        <end position="230"/>
    </location>
</feature>
<keyword evidence="12 18" id="KW-0511">Multifunctional enzyme</keyword>
<feature type="domain" description="MobA-like NTP transferase" evidence="19">
    <location>
        <begin position="3"/>
        <end position="134"/>
    </location>
</feature>
<feature type="binding site" evidence="18">
    <location>
        <position position="334"/>
    </location>
    <ligand>
        <name>UDP-N-acetyl-alpha-D-glucosamine</name>
        <dbReference type="ChEBI" id="CHEBI:57705"/>
    </ligand>
</feature>
<dbReference type="GO" id="GO:0009252">
    <property type="term" value="P:peptidoglycan biosynthetic process"/>
    <property type="evidence" value="ECO:0007669"/>
    <property type="project" value="UniProtKB-UniRule"/>
</dbReference>
<evidence type="ECO:0000256" key="11">
    <source>
        <dbReference type="ARBA" id="ARBA00022984"/>
    </source>
</evidence>
<dbReference type="GO" id="GO:0019134">
    <property type="term" value="F:glucosamine-1-phosphate N-acetyltransferase activity"/>
    <property type="evidence" value="ECO:0007669"/>
    <property type="project" value="UniProtKB-UniRule"/>
</dbReference>
<evidence type="ECO:0000256" key="1">
    <source>
        <dbReference type="ARBA" id="ARBA00004496"/>
    </source>
</evidence>
<keyword evidence="13 18" id="KW-0012">Acyltransferase</keyword>
<comment type="catalytic activity">
    <reaction evidence="16 18">
        <text>N-acetyl-alpha-D-glucosamine 1-phosphate + UTP + H(+) = UDP-N-acetyl-alpha-D-glucosamine + diphosphate</text>
        <dbReference type="Rhea" id="RHEA:13509"/>
        <dbReference type="ChEBI" id="CHEBI:15378"/>
        <dbReference type="ChEBI" id="CHEBI:33019"/>
        <dbReference type="ChEBI" id="CHEBI:46398"/>
        <dbReference type="ChEBI" id="CHEBI:57705"/>
        <dbReference type="ChEBI" id="CHEBI:57776"/>
        <dbReference type="EC" id="2.7.7.23"/>
    </reaction>
</comment>
<protein>
    <recommendedName>
        <fullName evidence="18">Bifunctional protein GlmU</fullName>
    </recommendedName>
    <domain>
        <recommendedName>
            <fullName evidence="18">UDP-N-acetylglucosamine pyrophosphorylase</fullName>
            <ecNumber evidence="18">2.7.7.23</ecNumber>
        </recommendedName>
        <alternativeName>
            <fullName evidence="18">N-acetylglucosamine-1-phosphate uridyltransferase</fullName>
        </alternativeName>
    </domain>
    <domain>
        <recommendedName>
            <fullName evidence="18">Glucosamine-1-phosphate N-acetyltransferase</fullName>
            <ecNumber evidence="18">2.3.1.157</ecNumber>
        </recommendedName>
    </domain>
</protein>
<evidence type="ECO:0000256" key="5">
    <source>
        <dbReference type="ARBA" id="ARBA00022679"/>
    </source>
</evidence>
<comment type="subunit">
    <text evidence="18">Homotrimer.</text>
</comment>
<evidence type="ECO:0000256" key="13">
    <source>
        <dbReference type="ARBA" id="ARBA00023315"/>
    </source>
</evidence>
<keyword evidence="7 18" id="KW-0479">Metal-binding</keyword>
<dbReference type="GO" id="GO:0005737">
    <property type="term" value="C:cytoplasm"/>
    <property type="evidence" value="ECO:0007669"/>
    <property type="project" value="UniProtKB-SubCell"/>
</dbReference>
<evidence type="ECO:0000256" key="10">
    <source>
        <dbReference type="ARBA" id="ARBA00022960"/>
    </source>
</evidence>
<evidence type="ECO:0000256" key="2">
    <source>
        <dbReference type="ARBA" id="ARBA00007707"/>
    </source>
</evidence>
<feature type="binding site" evidence="18">
    <location>
        <position position="106"/>
    </location>
    <ligand>
        <name>Mg(2+)</name>
        <dbReference type="ChEBI" id="CHEBI:18420"/>
    </ligand>
</feature>
<dbReference type="NCBIfam" id="TIGR01173">
    <property type="entry name" value="glmU"/>
    <property type="match status" value="1"/>
</dbReference>
<reference evidence="21" key="1">
    <citation type="submission" date="2014-10" db="EMBL/GenBank/DDBJ databases">
        <title>Massilia sp. genome.</title>
        <authorList>
            <person name="Xu B."/>
            <person name="Dai L."/>
            <person name="Huang Z."/>
        </authorList>
    </citation>
    <scope>NUCLEOTIDE SEQUENCE [LARGE SCALE GENOMIC DNA]</scope>
    <source>
        <strain evidence="21">CFS-1</strain>
    </source>
</reference>
<comment type="pathway">
    <text evidence="18">Bacterial outer membrane biogenesis; LPS lipid A biosynthesis.</text>
</comment>
<dbReference type="HAMAP" id="MF_01631">
    <property type="entry name" value="GlmU"/>
    <property type="match status" value="1"/>
</dbReference>
<keyword evidence="4 18" id="KW-0963">Cytoplasm</keyword>
<dbReference type="Gene3D" id="2.160.10.10">
    <property type="entry name" value="Hexapeptide repeat proteins"/>
    <property type="match status" value="1"/>
</dbReference>
<dbReference type="GO" id="GO:0000902">
    <property type="term" value="P:cell morphogenesis"/>
    <property type="evidence" value="ECO:0007669"/>
    <property type="project" value="UniProtKB-UniRule"/>
</dbReference>
<comment type="similarity">
    <text evidence="2 18">In the C-terminal section; belongs to the transferase hexapeptide repeat family.</text>
</comment>
<feature type="region of interest" description="N-acetyltransferase" evidence="18">
    <location>
        <begin position="252"/>
        <end position="458"/>
    </location>
</feature>
<evidence type="ECO:0000256" key="12">
    <source>
        <dbReference type="ARBA" id="ARBA00023268"/>
    </source>
</evidence>
<dbReference type="OrthoDB" id="9775031at2"/>
<feature type="binding site" evidence="18">
    <location>
        <position position="406"/>
    </location>
    <ligand>
        <name>acetyl-CoA</name>
        <dbReference type="ChEBI" id="CHEBI:57288"/>
    </ligand>
</feature>
<feature type="binding site" evidence="18">
    <location>
        <begin position="104"/>
        <end position="106"/>
    </location>
    <ligand>
        <name>UDP-N-acetyl-alpha-D-glucosamine</name>
        <dbReference type="ChEBI" id="CHEBI:57705"/>
    </ligand>
</feature>
<evidence type="ECO:0000259" key="20">
    <source>
        <dbReference type="Pfam" id="PF25087"/>
    </source>
</evidence>
<dbReference type="AlphaFoldDB" id="A0A422QRE9"/>
<feature type="binding site" evidence="18">
    <location>
        <position position="77"/>
    </location>
    <ligand>
        <name>UDP-N-acetyl-alpha-D-glucosamine</name>
        <dbReference type="ChEBI" id="CHEBI:57705"/>
    </ligand>
</feature>
<evidence type="ECO:0000313" key="22">
    <source>
        <dbReference type="Proteomes" id="UP000283254"/>
    </source>
</evidence>
<dbReference type="Pfam" id="PF00132">
    <property type="entry name" value="Hexapep"/>
    <property type="match status" value="1"/>
</dbReference>
<feature type="binding site" evidence="18">
    <location>
        <position position="20"/>
    </location>
    <ligand>
        <name>UDP-N-acetyl-alpha-D-glucosamine</name>
        <dbReference type="ChEBI" id="CHEBI:57705"/>
    </ligand>
</feature>
<keyword evidence="6 18" id="KW-0548">Nucleotidyltransferase</keyword>
<feature type="binding site" evidence="18">
    <location>
        <position position="170"/>
    </location>
    <ligand>
        <name>UDP-N-acetyl-alpha-D-glucosamine</name>
        <dbReference type="ChEBI" id="CHEBI:57705"/>
    </ligand>
</feature>
<dbReference type="PANTHER" id="PTHR43584">
    <property type="entry name" value="NUCLEOTIDYL TRANSFERASE"/>
    <property type="match status" value="1"/>
</dbReference>
<comment type="similarity">
    <text evidence="3 18">In the N-terminal section; belongs to the N-acetylglucosamine-1-phosphate uridyltransferase family.</text>
</comment>
<comment type="catalytic activity">
    <reaction evidence="15 18">
        <text>alpha-D-glucosamine 1-phosphate + acetyl-CoA = N-acetyl-alpha-D-glucosamine 1-phosphate + CoA + H(+)</text>
        <dbReference type="Rhea" id="RHEA:13725"/>
        <dbReference type="ChEBI" id="CHEBI:15378"/>
        <dbReference type="ChEBI" id="CHEBI:57287"/>
        <dbReference type="ChEBI" id="CHEBI:57288"/>
        <dbReference type="ChEBI" id="CHEBI:57776"/>
        <dbReference type="ChEBI" id="CHEBI:58516"/>
        <dbReference type="EC" id="2.3.1.157"/>
    </reaction>
</comment>
<evidence type="ECO:0000256" key="6">
    <source>
        <dbReference type="ARBA" id="ARBA00022695"/>
    </source>
</evidence>
<proteinExistence type="inferred from homology"/>
<evidence type="ECO:0000256" key="15">
    <source>
        <dbReference type="ARBA" id="ARBA00048247"/>
    </source>
</evidence>
<organism evidence="21 22">
    <name type="scientific">Massilia aurea</name>
    <dbReference type="NCBI Taxonomy" id="373040"/>
    <lineage>
        <taxon>Bacteria</taxon>
        <taxon>Pseudomonadati</taxon>
        <taxon>Pseudomonadota</taxon>
        <taxon>Betaproteobacteria</taxon>
        <taxon>Burkholderiales</taxon>
        <taxon>Oxalobacteraceae</taxon>
        <taxon>Telluria group</taxon>
        <taxon>Massilia</taxon>
    </lineage>
</organism>
<dbReference type="UniPathway" id="UPA00113">
    <property type="reaction ID" value="UER00532"/>
</dbReference>
<dbReference type="GO" id="GO:0008360">
    <property type="term" value="P:regulation of cell shape"/>
    <property type="evidence" value="ECO:0007669"/>
    <property type="project" value="UniProtKB-KW"/>
</dbReference>
<dbReference type="SUPFAM" id="SSF53448">
    <property type="entry name" value="Nucleotide-diphospho-sugar transferases"/>
    <property type="match status" value="1"/>
</dbReference>
<evidence type="ECO:0000256" key="16">
    <source>
        <dbReference type="ARBA" id="ARBA00048493"/>
    </source>
</evidence>
<dbReference type="GO" id="GO:0003977">
    <property type="term" value="F:UDP-N-acetylglucosamine diphosphorylase activity"/>
    <property type="evidence" value="ECO:0007669"/>
    <property type="project" value="UniProtKB-UniRule"/>
</dbReference>
<dbReference type="InterPro" id="IPR056729">
    <property type="entry name" value="GMPPB_C"/>
</dbReference>
<evidence type="ECO:0000256" key="17">
    <source>
        <dbReference type="ARBA" id="ARBA00049628"/>
    </source>
</evidence>
<dbReference type="InterPro" id="IPR050065">
    <property type="entry name" value="GlmU-like"/>
</dbReference>
<keyword evidence="22" id="KW-1185">Reference proteome</keyword>
<evidence type="ECO:0000256" key="7">
    <source>
        <dbReference type="ARBA" id="ARBA00022723"/>
    </source>
</evidence>
<dbReference type="GO" id="GO:0071555">
    <property type="term" value="P:cell wall organization"/>
    <property type="evidence" value="ECO:0007669"/>
    <property type="project" value="UniProtKB-KW"/>
</dbReference>
<dbReference type="InterPro" id="IPR001451">
    <property type="entry name" value="Hexapep"/>
</dbReference>
<feature type="binding site" evidence="18">
    <location>
        <position position="367"/>
    </location>
    <ligand>
        <name>UDP-N-acetyl-alpha-D-glucosamine</name>
        <dbReference type="ChEBI" id="CHEBI:57705"/>
    </ligand>
</feature>
<feature type="binding site" evidence="18">
    <location>
        <begin position="82"/>
        <end position="83"/>
    </location>
    <ligand>
        <name>UDP-N-acetyl-alpha-D-glucosamine</name>
        <dbReference type="ChEBI" id="CHEBI:57705"/>
    </ligand>
</feature>
<feature type="binding site" evidence="18">
    <location>
        <position position="424"/>
    </location>
    <ligand>
        <name>acetyl-CoA</name>
        <dbReference type="ChEBI" id="CHEBI:57288"/>
    </ligand>
</feature>
<keyword evidence="9 18" id="KW-0460">Magnesium</keyword>
<dbReference type="EC" id="2.3.1.157" evidence="18"/>
<dbReference type="GO" id="GO:0000287">
    <property type="term" value="F:magnesium ion binding"/>
    <property type="evidence" value="ECO:0007669"/>
    <property type="project" value="UniProtKB-UniRule"/>
</dbReference>
<keyword evidence="5 18" id="KW-0808">Transferase</keyword>
<sequence>MNVVILAAGMGKRMQSALPKVLHPLAGKPLLRHVIDTARSLSPQKLCVIYGHGGAAVPEMVSALAQETGITIDTALQQPQLGTGHAVMQAVPQLDDGSATLVLYGDVPLTTVDSLRRLVEAAGDDKLGILTVEQANPFGLGRIVRENGKIVRIVEEKDASEAERAIREINSGIMAIPTRHLKKWLAALSNNNAQGEYYLTDIVAQAVADGVPVVSAHPSGEWEVAGVNSKVQLAELERRHQLNIAHALLEKGVTLMDPARIDVRGELICGRDVTIDVGCVFEGRVELADGVKVGANCVLVGATVGAGANIKPFCHIEGASIGAASQIGPYARLRPGTELGEDVHVGNFVEIKNSTVAAHSKANHLAYIGDATVGSRVNIGAGVITCNYDGANKFRTVIEDEVFVGSDSQLVAPVTIGKGATLGAGTTLTKDAPAGKLTISRPKQITIEGWKRPVKVKK</sequence>
<dbReference type="RefSeq" id="WP_123067684.1">
    <property type="nucleotide sequence ID" value="NZ_JSAB01000007.1"/>
</dbReference>
<dbReference type="EMBL" id="JSAB01000007">
    <property type="protein sequence ID" value="RNF32590.1"/>
    <property type="molecule type" value="Genomic_DNA"/>
</dbReference>
<evidence type="ECO:0000259" key="19">
    <source>
        <dbReference type="Pfam" id="PF12804"/>
    </source>
</evidence>
<dbReference type="PANTHER" id="PTHR43584:SF3">
    <property type="entry name" value="BIFUNCTIONAL PROTEIN GLMU"/>
    <property type="match status" value="1"/>
</dbReference>
<feature type="region of interest" description="Linker" evidence="18">
    <location>
        <begin position="231"/>
        <end position="251"/>
    </location>
</feature>
<feature type="domain" description="Mannose-1-phosphate guanyltransferase C-terminal" evidence="20">
    <location>
        <begin position="264"/>
        <end position="361"/>
    </location>
</feature>
<feature type="binding site" evidence="18">
    <location>
        <position position="228"/>
    </location>
    <ligand>
        <name>Mg(2+)</name>
        <dbReference type="ChEBI" id="CHEBI:18420"/>
    </ligand>
</feature>
<feature type="binding site" evidence="18">
    <location>
        <position position="381"/>
    </location>
    <ligand>
        <name>acetyl-CoA</name>
        <dbReference type="ChEBI" id="CHEBI:57288"/>
    </ligand>
</feature>
<comment type="pathway">
    <text evidence="18">Nucleotide-sugar biosynthesis; UDP-N-acetyl-alpha-D-glucosamine biosynthesis; UDP-N-acetyl-alpha-D-glucosamine from N-acetyl-alpha-D-glucosamine 1-phosphate: step 1/1.</text>
</comment>
<keyword evidence="10 18" id="KW-0133">Cell shape</keyword>
<evidence type="ECO:0000256" key="4">
    <source>
        <dbReference type="ARBA" id="ARBA00022490"/>
    </source>
</evidence>
<feature type="binding site" evidence="18">
    <location>
        <position position="378"/>
    </location>
    <ligand>
        <name>UDP-N-acetyl-alpha-D-glucosamine</name>
        <dbReference type="ChEBI" id="CHEBI:57705"/>
    </ligand>
</feature>
<feature type="binding site" evidence="18">
    <location>
        <position position="352"/>
    </location>
    <ligand>
        <name>UDP-N-acetyl-alpha-D-glucosamine</name>
        <dbReference type="ChEBI" id="CHEBI:57705"/>
    </ligand>
</feature>
<feature type="binding site" evidence="18">
    <location>
        <begin position="387"/>
        <end position="388"/>
    </location>
    <ligand>
        <name>acetyl-CoA</name>
        <dbReference type="ChEBI" id="CHEBI:57288"/>
    </ligand>
</feature>
<dbReference type="InterPro" id="IPR029044">
    <property type="entry name" value="Nucleotide-diphossugar_trans"/>
</dbReference>
<dbReference type="CDD" id="cd03353">
    <property type="entry name" value="LbH_GlmU_C"/>
    <property type="match status" value="1"/>
</dbReference>
<dbReference type="UniPathway" id="UPA00973"/>
<evidence type="ECO:0000256" key="9">
    <source>
        <dbReference type="ARBA" id="ARBA00022842"/>
    </source>
</evidence>
<dbReference type="GO" id="GO:0016020">
    <property type="term" value="C:membrane"/>
    <property type="evidence" value="ECO:0007669"/>
    <property type="project" value="GOC"/>
</dbReference>
<comment type="function">
    <text evidence="17 18">Catalyzes the last two sequential reactions in the de novo biosynthetic pathway for UDP-N-acetylglucosamine (UDP-GlcNAc). The C-terminal domain catalyzes the transfer of acetyl group from acetyl coenzyme A to glucosamine-1-phosphate (GlcN-1-P) to produce N-acetylglucosamine-1-phosphate (GlcNAc-1-P), which is converted into UDP-GlcNAc by the transfer of uridine 5-monophosphate (from uridine 5-triphosphate), a reaction catalyzed by the N-terminal domain.</text>
</comment>